<dbReference type="GeneTree" id="ENSGT00390000002634"/>
<organism evidence="6 7">
    <name type="scientific">Eptatretus burgeri</name>
    <name type="common">Inshore hagfish</name>
    <dbReference type="NCBI Taxonomy" id="7764"/>
    <lineage>
        <taxon>Eukaryota</taxon>
        <taxon>Metazoa</taxon>
        <taxon>Chordata</taxon>
        <taxon>Craniata</taxon>
        <taxon>Vertebrata</taxon>
        <taxon>Cyclostomata</taxon>
        <taxon>Myxini</taxon>
        <taxon>Myxiniformes</taxon>
        <taxon>Myxinidae</taxon>
        <taxon>Eptatretinae</taxon>
        <taxon>Eptatretus</taxon>
    </lineage>
</organism>
<dbReference type="EC" id="3.1.22.1" evidence="3"/>
<accession>A0A8C4QW07</accession>
<sequence length="308" mass="34338">MPPMLCYTLLSLLLSFCNRALAFSCKDSTGQDVDWFMVYKLPENTHVIPDVPKGKAFLYMDRITGTWAQLEVPIDAETSPIRLTLTPLQQLHKNQSDSTAYVLYNDQPPTNATASNSLGHTKGVIVVGAQLLCNEPHVYDSAVPSSFLPALSSFKQVVEEQWQCTPFDRRNVSLSSCAGERFVSFAKSRHFDDDLYSGFVAPTLGVPLYVESWRNSPHLLNSNCSAQFPVFNVKKVDLLGHLEFHTTQDHCKWCVAQSDGEMVAPWVCIGDVNRIAAEMERGGGTLCIADPAVWKAFYNAVNDYERCN</sequence>
<evidence type="ECO:0000313" key="7">
    <source>
        <dbReference type="Proteomes" id="UP000694388"/>
    </source>
</evidence>
<evidence type="ECO:0000256" key="4">
    <source>
        <dbReference type="ARBA" id="ARBA00022801"/>
    </source>
</evidence>
<evidence type="ECO:0000256" key="3">
    <source>
        <dbReference type="ARBA" id="ARBA00012036"/>
    </source>
</evidence>
<keyword evidence="4" id="KW-0378">Hydrolase</keyword>
<evidence type="ECO:0000256" key="5">
    <source>
        <dbReference type="SAM" id="SignalP"/>
    </source>
</evidence>
<dbReference type="GO" id="GO:0004531">
    <property type="term" value="F:deoxyribonuclease II activity"/>
    <property type="evidence" value="ECO:0007669"/>
    <property type="project" value="UniProtKB-EC"/>
</dbReference>
<evidence type="ECO:0000256" key="1">
    <source>
        <dbReference type="ARBA" id="ARBA00000447"/>
    </source>
</evidence>
<protein>
    <recommendedName>
        <fullName evidence="3">deoxyribonuclease II</fullName>
        <ecNumber evidence="3">3.1.22.1</ecNumber>
    </recommendedName>
</protein>
<dbReference type="GO" id="GO:0006309">
    <property type="term" value="P:apoptotic DNA fragmentation"/>
    <property type="evidence" value="ECO:0007669"/>
    <property type="project" value="TreeGrafter"/>
</dbReference>
<dbReference type="InterPro" id="IPR004947">
    <property type="entry name" value="DNase_II"/>
</dbReference>
<proteinExistence type="inferred from homology"/>
<feature type="signal peptide" evidence="5">
    <location>
        <begin position="1"/>
        <end position="22"/>
    </location>
</feature>
<dbReference type="Proteomes" id="UP000694388">
    <property type="component" value="Unplaced"/>
</dbReference>
<feature type="chain" id="PRO_5034595521" description="deoxyribonuclease II" evidence="5">
    <location>
        <begin position="23"/>
        <end position="308"/>
    </location>
</feature>
<dbReference type="PANTHER" id="PTHR10858">
    <property type="entry name" value="DEOXYRIBONUCLEASE II"/>
    <property type="match status" value="1"/>
</dbReference>
<keyword evidence="5" id="KW-0732">Signal</keyword>
<dbReference type="Ensembl" id="ENSEBUT00000021610.1">
    <property type="protein sequence ID" value="ENSEBUP00000021034.1"/>
    <property type="gene ID" value="ENSEBUG00000013006.1"/>
</dbReference>
<name>A0A8C4QW07_EPTBU</name>
<comment type="catalytic activity">
    <reaction evidence="1">
        <text>Endonucleolytic cleavage to nucleoside 3'-phosphates and 3'-phosphooligonucleotide end-products.</text>
        <dbReference type="EC" id="3.1.22.1"/>
    </reaction>
</comment>
<evidence type="ECO:0000313" key="6">
    <source>
        <dbReference type="Ensembl" id="ENSEBUP00000021034.1"/>
    </source>
</evidence>
<keyword evidence="7" id="KW-1185">Reference proteome</keyword>
<dbReference type="Pfam" id="PF03265">
    <property type="entry name" value="DNase_II"/>
    <property type="match status" value="1"/>
</dbReference>
<dbReference type="OMA" id="NLPNSCE"/>
<comment type="similarity">
    <text evidence="2">Belongs to the DNase II family.</text>
</comment>
<evidence type="ECO:0000256" key="2">
    <source>
        <dbReference type="ARBA" id="ARBA00007527"/>
    </source>
</evidence>
<dbReference type="PANTHER" id="PTHR10858:SF23">
    <property type="entry name" value="DEOXYRIBONUCLEASE II"/>
    <property type="match status" value="1"/>
</dbReference>
<dbReference type="CDD" id="cd09121">
    <property type="entry name" value="PLDc_DNaseII_2"/>
    <property type="match status" value="1"/>
</dbReference>
<reference evidence="6" key="1">
    <citation type="submission" date="2025-08" db="UniProtKB">
        <authorList>
            <consortium name="Ensembl"/>
        </authorList>
    </citation>
    <scope>IDENTIFICATION</scope>
</reference>
<dbReference type="AlphaFoldDB" id="A0A8C4QW07"/>
<reference evidence="6" key="2">
    <citation type="submission" date="2025-09" db="UniProtKB">
        <authorList>
            <consortium name="Ensembl"/>
        </authorList>
    </citation>
    <scope>IDENTIFICATION</scope>
</reference>